<protein>
    <submittedName>
        <fullName evidence="1">Uncharacterized protein</fullName>
    </submittedName>
</protein>
<proteinExistence type="predicted"/>
<reference evidence="1 2" key="1">
    <citation type="submission" date="2024-10" db="EMBL/GenBank/DDBJ databases">
        <authorList>
            <person name="Ratan Roy A."/>
            <person name="Morales Sandoval P.H."/>
            <person name="De Los Santos Villalobos S."/>
            <person name="Chakraborty S."/>
            <person name="Mukherjee J."/>
        </authorList>
    </citation>
    <scope>NUCLEOTIDE SEQUENCE [LARGE SCALE GENOMIC DNA]</scope>
    <source>
        <strain evidence="1 2">S1</strain>
    </source>
</reference>
<evidence type="ECO:0000313" key="2">
    <source>
        <dbReference type="Proteomes" id="UP001600165"/>
    </source>
</evidence>
<dbReference type="Proteomes" id="UP001600165">
    <property type="component" value="Unassembled WGS sequence"/>
</dbReference>
<gene>
    <name evidence="1" type="ORF">ACFVKH_05030</name>
</gene>
<sequence>MDFNAKTRLQQAPIYAVSCLEQIQMALAIADQTRLRSLVLSSQPTLMPAHQLGAVTVQIGSPLAPKSIAIDAVLDYEAIECILTETWAAVPKAGGRSPCSRYQTYEAITHYHSDLQTLGENMALSQAIALLSEAGFSAGQVTAILNLPQSAWHKSWWYMLDEMGDFTIPFQRHLRTRCFADGTYTLQYRDYYPQTCPACFKSQRRRVPLLIRVAQTSFWETLKILNYAREILQTSQAIVVCENVSDLELQGYVHQGISVYGSEQLAPNSAINCIRCTHGDCPMCGNPDSPVTACANFQARMP</sequence>
<dbReference type="RefSeq" id="WP_377962537.1">
    <property type="nucleotide sequence ID" value="NZ_JBHZOL010000031.1"/>
</dbReference>
<evidence type="ECO:0000313" key="1">
    <source>
        <dbReference type="EMBL" id="MFE4105630.1"/>
    </source>
</evidence>
<dbReference type="EMBL" id="JBHZOL010000031">
    <property type="protein sequence ID" value="MFE4105630.1"/>
    <property type="molecule type" value="Genomic_DNA"/>
</dbReference>
<organism evidence="1 2">
    <name type="scientific">Almyronema epifaneia S1</name>
    <dbReference type="NCBI Taxonomy" id="2991925"/>
    <lineage>
        <taxon>Bacteria</taxon>
        <taxon>Bacillati</taxon>
        <taxon>Cyanobacteriota</taxon>
        <taxon>Cyanophyceae</taxon>
        <taxon>Nodosilineales</taxon>
        <taxon>Nodosilineaceae</taxon>
        <taxon>Almyronema</taxon>
        <taxon>Almyronema epifaneia</taxon>
    </lineage>
</organism>
<accession>A0ABW6ID68</accession>
<name>A0ABW6ID68_9CYAN</name>
<keyword evidence="2" id="KW-1185">Reference proteome</keyword>
<comment type="caution">
    <text evidence="1">The sequence shown here is derived from an EMBL/GenBank/DDBJ whole genome shotgun (WGS) entry which is preliminary data.</text>
</comment>